<proteinExistence type="predicted"/>
<evidence type="ECO:0000313" key="1">
    <source>
        <dbReference type="EMBL" id="JAD95094.1"/>
    </source>
</evidence>
<accession>A0A0A9E2Z1</accession>
<name>A0A0A9E2Z1_ARUDO</name>
<sequence length="26" mass="3088">MSIKNLICREAFIRFHWINVTSGGFF</sequence>
<protein>
    <submittedName>
        <fullName evidence="1">Uncharacterized protein</fullName>
    </submittedName>
</protein>
<reference evidence="1" key="2">
    <citation type="journal article" date="2015" name="Data Brief">
        <title>Shoot transcriptome of the giant reed, Arundo donax.</title>
        <authorList>
            <person name="Barrero R.A."/>
            <person name="Guerrero F.D."/>
            <person name="Moolhuijzen P."/>
            <person name="Goolsby J.A."/>
            <person name="Tidwell J."/>
            <person name="Bellgard S.E."/>
            <person name="Bellgard M.I."/>
        </authorList>
    </citation>
    <scope>NUCLEOTIDE SEQUENCE</scope>
    <source>
        <tissue evidence="1">Shoot tissue taken approximately 20 cm above the soil surface</tissue>
    </source>
</reference>
<reference evidence="1" key="1">
    <citation type="submission" date="2014-09" db="EMBL/GenBank/DDBJ databases">
        <authorList>
            <person name="Magalhaes I.L.F."/>
            <person name="Oliveira U."/>
            <person name="Santos F.R."/>
            <person name="Vidigal T.H.D.A."/>
            <person name="Brescovit A.D."/>
            <person name="Santos A.J."/>
        </authorList>
    </citation>
    <scope>NUCLEOTIDE SEQUENCE</scope>
    <source>
        <tissue evidence="1">Shoot tissue taken approximately 20 cm above the soil surface</tissue>
    </source>
</reference>
<organism evidence="1">
    <name type="scientific">Arundo donax</name>
    <name type="common">Giant reed</name>
    <name type="synonym">Donax arundinaceus</name>
    <dbReference type="NCBI Taxonomy" id="35708"/>
    <lineage>
        <taxon>Eukaryota</taxon>
        <taxon>Viridiplantae</taxon>
        <taxon>Streptophyta</taxon>
        <taxon>Embryophyta</taxon>
        <taxon>Tracheophyta</taxon>
        <taxon>Spermatophyta</taxon>
        <taxon>Magnoliopsida</taxon>
        <taxon>Liliopsida</taxon>
        <taxon>Poales</taxon>
        <taxon>Poaceae</taxon>
        <taxon>PACMAD clade</taxon>
        <taxon>Arundinoideae</taxon>
        <taxon>Arundineae</taxon>
        <taxon>Arundo</taxon>
    </lineage>
</organism>
<dbReference type="AlphaFoldDB" id="A0A0A9E2Z1"/>
<dbReference type="EMBL" id="GBRH01202801">
    <property type="protein sequence ID" value="JAD95094.1"/>
    <property type="molecule type" value="Transcribed_RNA"/>
</dbReference>